<dbReference type="Proteomes" id="UP000473325">
    <property type="component" value="Unassembled WGS sequence"/>
</dbReference>
<accession>A0A6L7EWH7</accession>
<keyword evidence="5" id="KW-1185">Reference proteome</keyword>
<dbReference type="EMBL" id="WUEK01000002">
    <property type="protein sequence ID" value="MXG88555.1"/>
    <property type="molecule type" value="Genomic_DNA"/>
</dbReference>
<gene>
    <name evidence="4" type="ORF">GRQ65_03225</name>
</gene>
<dbReference type="GO" id="GO:0016747">
    <property type="term" value="F:acyltransferase activity, transferring groups other than amino-acyl groups"/>
    <property type="evidence" value="ECO:0007669"/>
    <property type="project" value="InterPro"/>
</dbReference>
<dbReference type="InterPro" id="IPR000182">
    <property type="entry name" value="GNAT_dom"/>
</dbReference>
<dbReference type="Pfam" id="PF00583">
    <property type="entry name" value="Acetyltransf_1"/>
    <property type="match status" value="1"/>
</dbReference>
<reference evidence="4 5" key="1">
    <citation type="submission" date="2019-12" db="EMBL/GenBank/DDBJ databases">
        <authorList>
            <person name="Kun Z."/>
        </authorList>
    </citation>
    <scope>NUCLEOTIDE SEQUENCE [LARGE SCALE GENOMIC DNA]</scope>
    <source>
        <strain evidence="4 5">YIM 123512</strain>
    </source>
</reference>
<proteinExistence type="predicted"/>
<evidence type="ECO:0000256" key="2">
    <source>
        <dbReference type="ARBA" id="ARBA00023315"/>
    </source>
</evidence>
<evidence type="ECO:0000313" key="4">
    <source>
        <dbReference type="EMBL" id="MXG88555.1"/>
    </source>
</evidence>
<dbReference type="PANTHER" id="PTHR43877">
    <property type="entry name" value="AMINOALKYLPHOSPHONATE N-ACETYLTRANSFERASE-RELATED-RELATED"/>
    <property type="match status" value="1"/>
</dbReference>
<dbReference type="InterPro" id="IPR050832">
    <property type="entry name" value="Bact_Acetyltransf"/>
</dbReference>
<dbReference type="CDD" id="cd04301">
    <property type="entry name" value="NAT_SF"/>
    <property type="match status" value="1"/>
</dbReference>
<keyword evidence="2" id="KW-0012">Acyltransferase</keyword>
<keyword evidence="1 4" id="KW-0808">Transferase</keyword>
<feature type="domain" description="N-acetyltransferase" evidence="3">
    <location>
        <begin position="1"/>
        <end position="165"/>
    </location>
</feature>
<protein>
    <submittedName>
        <fullName evidence="4">GNAT family N-acetyltransferase</fullName>
    </submittedName>
</protein>
<name>A0A6L7EWH7_9ACTN</name>
<sequence length="338" mass="36818">MQIRVLDQADLGDDELRARGEVWAGADLVGRESLPQRTPGEYVGAMRTPDPGERQLLLEASADGRLLGVAELWVPLLDNTDKAWFELHVDPLARRAGVGTALVRRVEELARAEGRTLLLAETHLPADEREDHGHARFARACGYERASVEVVRHLDLPVPDERLQDWVDEAGAERRGYRVETHADGVPDSLVASLCVLLGQLSVDAPSGAVDFEEEVMTPERLTAAVASATAMGRTRLETVAISPDGEVVAQNTLLVPSRLDSTEVVQWGTFVHRAHRGRRLGLAVKAAGLRAAQRATPGARVVVTQNAEDNAFMVAINEQLGFRPVELTAEFARHLPA</sequence>
<dbReference type="PROSITE" id="PS51186">
    <property type="entry name" value="GNAT"/>
    <property type="match status" value="1"/>
</dbReference>
<organism evidence="4 5">
    <name type="scientific">Nocardioides flavescens</name>
    <dbReference type="NCBI Taxonomy" id="2691959"/>
    <lineage>
        <taxon>Bacteria</taxon>
        <taxon>Bacillati</taxon>
        <taxon>Actinomycetota</taxon>
        <taxon>Actinomycetes</taxon>
        <taxon>Propionibacteriales</taxon>
        <taxon>Nocardioidaceae</taxon>
        <taxon>Nocardioides</taxon>
    </lineage>
</organism>
<dbReference type="InterPro" id="IPR016181">
    <property type="entry name" value="Acyl_CoA_acyltransferase"/>
</dbReference>
<evidence type="ECO:0000256" key="1">
    <source>
        <dbReference type="ARBA" id="ARBA00022679"/>
    </source>
</evidence>
<evidence type="ECO:0000259" key="3">
    <source>
        <dbReference type="PROSITE" id="PS51186"/>
    </source>
</evidence>
<dbReference type="AlphaFoldDB" id="A0A6L7EWH7"/>
<dbReference type="Gene3D" id="3.40.630.30">
    <property type="match status" value="1"/>
</dbReference>
<dbReference type="SUPFAM" id="SSF55729">
    <property type="entry name" value="Acyl-CoA N-acyltransferases (Nat)"/>
    <property type="match status" value="2"/>
</dbReference>
<dbReference type="RefSeq" id="WP_160875131.1">
    <property type="nucleotide sequence ID" value="NZ_WUEK01000002.1"/>
</dbReference>
<evidence type="ECO:0000313" key="5">
    <source>
        <dbReference type="Proteomes" id="UP000473325"/>
    </source>
</evidence>
<comment type="caution">
    <text evidence="4">The sequence shown here is derived from an EMBL/GenBank/DDBJ whole genome shotgun (WGS) entry which is preliminary data.</text>
</comment>